<protein>
    <recommendedName>
        <fullName evidence="1">Endonuclease GajA/Old nuclease/RecF-like AAA domain-containing protein</fullName>
    </recommendedName>
</protein>
<organism evidence="2 3">
    <name type="scientific">Microcystis aeruginosa PCC 9443</name>
    <dbReference type="NCBI Taxonomy" id="1160281"/>
    <lineage>
        <taxon>Bacteria</taxon>
        <taxon>Bacillati</taxon>
        <taxon>Cyanobacteriota</taxon>
        <taxon>Cyanophyceae</taxon>
        <taxon>Oscillatoriophycideae</taxon>
        <taxon>Chroococcales</taxon>
        <taxon>Microcystaceae</taxon>
        <taxon>Microcystis</taxon>
    </lineage>
</organism>
<sequence length="434" mass="50708">MESLIIENFLIIKYAEIEIKKINVIIGEQSTGKSIIAKLVFLFETFLFLKIKAYAFHAKDQKAIRPMLLQDFEQLFPRYAWKDQSFKISYTFKNTTFIIERYKESSDGYYKLTFTYSENFKQLYNRIIRQIRRLYGDDSLKSQEIISKALEYIKNTLSASDLFKDREGFIPAEIFFIPASRTLFVKYFTNNIFAFLANNFDLDPLIINFGSNYENAQRLYRIINESESLFQDKKDDKKLYDQIKLISEKILSGSYAREKDQDWLYHADGRKINLIDASSGQQEALPMLLILLVFPFFATHESNQSNQFFSHQFFIEEPETHLFPSAQRDMVELFTLLYANKNCRFFLTTHSPYILTALNNKIMAANVEPVKAEKSLGYKNTIQFQDVSAYTISNGQTQSILDTEVNLIGINNLDAVSDELSQEFEEILERKAQQ</sequence>
<dbReference type="PANTHER" id="PTHR43581:SF2">
    <property type="entry name" value="EXCINUCLEASE ATPASE SUBUNIT"/>
    <property type="match status" value="1"/>
</dbReference>
<dbReference type="PANTHER" id="PTHR43581">
    <property type="entry name" value="ATP/GTP PHOSPHATASE"/>
    <property type="match status" value="1"/>
</dbReference>
<proteinExistence type="predicted"/>
<feature type="domain" description="Endonuclease GajA/Old nuclease/RecF-like AAA" evidence="1">
    <location>
        <begin position="2"/>
        <end position="354"/>
    </location>
</feature>
<dbReference type="InterPro" id="IPR041685">
    <property type="entry name" value="AAA_GajA/Old/RecF-like"/>
</dbReference>
<dbReference type="InterPro" id="IPR027417">
    <property type="entry name" value="P-loop_NTPase"/>
</dbReference>
<dbReference type="Pfam" id="PF13175">
    <property type="entry name" value="AAA_15"/>
    <property type="match status" value="1"/>
</dbReference>
<reference evidence="2 3" key="1">
    <citation type="submission" date="2012-04" db="EMBL/GenBank/DDBJ databases">
        <authorList>
            <person name="Genoscope - CEA"/>
        </authorList>
    </citation>
    <scope>NUCLEOTIDE SEQUENCE [LARGE SCALE GENOMIC DNA]</scope>
    <source>
        <strain evidence="2 3">9443</strain>
    </source>
</reference>
<evidence type="ECO:0000313" key="3">
    <source>
        <dbReference type="Proteomes" id="UP000003480"/>
    </source>
</evidence>
<dbReference type="RefSeq" id="WP_002770564.1">
    <property type="nucleotide sequence ID" value="NZ_HE973006.1"/>
</dbReference>
<accession>I4G826</accession>
<evidence type="ECO:0000313" key="2">
    <source>
        <dbReference type="EMBL" id="CCI04087.1"/>
    </source>
</evidence>
<dbReference type="EMBL" id="CAIJ01000488">
    <property type="protein sequence ID" value="CCI04087.1"/>
    <property type="molecule type" value="Genomic_DNA"/>
</dbReference>
<evidence type="ECO:0000259" key="1">
    <source>
        <dbReference type="Pfam" id="PF13175"/>
    </source>
</evidence>
<dbReference type="SUPFAM" id="SSF52540">
    <property type="entry name" value="P-loop containing nucleoside triphosphate hydrolases"/>
    <property type="match status" value="1"/>
</dbReference>
<dbReference type="Proteomes" id="UP000003480">
    <property type="component" value="Unassembled WGS sequence"/>
</dbReference>
<name>I4G826_MICAE</name>
<dbReference type="HOGENOM" id="CLU_053347_1_0_3"/>
<dbReference type="InterPro" id="IPR051396">
    <property type="entry name" value="Bact_Antivir_Def_Nuclease"/>
</dbReference>
<gene>
    <name evidence="2" type="ORF">MICAC_5380009</name>
</gene>
<dbReference type="Gene3D" id="3.40.50.300">
    <property type="entry name" value="P-loop containing nucleotide triphosphate hydrolases"/>
    <property type="match status" value="1"/>
</dbReference>
<comment type="caution">
    <text evidence="2">The sequence shown here is derived from an EMBL/GenBank/DDBJ whole genome shotgun (WGS) entry which is preliminary data.</text>
</comment>
<dbReference type="AlphaFoldDB" id="I4G826"/>